<sequence>MKIVVDSGSTKADWILFDKDNRYIEHYSTKGLNPEVLNIQDLIDRIQECQPLTDCKDTIEKIFFYGSGCGTPRSKDFMRTALMHCFDHTHKFDIKEDTFAAVYATSSNLEPAIVCINGTGSNCSYFDGEQVFQAVDSLGYMAMDDCGGVDFGREMLRAYYFKTMPEHLAKEFAEKYEMNSDVVKKNLYKLENPNAYLASFLPFLIQHKEHSFFKELIYDKIIFFINHYIKQFEVHQRVPIHFVGSVAYLLKEEFTAVLHQNNLTIGNIIQKPLDGLIQYHKM</sequence>
<dbReference type="InterPro" id="IPR043129">
    <property type="entry name" value="ATPase_NBD"/>
</dbReference>
<keyword evidence="1" id="KW-0808">Transferase</keyword>
<keyword evidence="2" id="KW-1185">Reference proteome</keyword>
<dbReference type="GO" id="GO:0016301">
    <property type="term" value="F:kinase activity"/>
    <property type="evidence" value="ECO:0007669"/>
    <property type="project" value="UniProtKB-KW"/>
</dbReference>
<evidence type="ECO:0000313" key="1">
    <source>
        <dbReference type="EMBL" id="MDN3706903.1"/>
    </source>
</evidence>
<accession>A0ABT8CQX9</accession>
<evidence type="ECO:0000313" key="2">
    <source>
        <dbReference type="Proteomes" id="UP001242368"/>
    </source>
</evidence>
<reference evidence="2" key="1">
    <citation type="journal article" date="2019" name="Int. J. Syst. Evol. Microbiol.">
        <title>The Global Catalogue of Microorganisms (GCM) 10K type strain sequencing project: providing services to taxonomists for standard genome sequencing and annotation.</title>
        <authorList>
            <consortium name="The Broad Institute Genomics Platform"/>
            <consortium name="The Broad Institute Genome Sequencing Center for Infectious Disease"/>
            <person name="Wu L."/>
            <person name="Ma J."/>
        </authorList>
    </citation>
    <scope>NUCLEOTIDE SEQUENCE [LARGE SCALE GENOMIC DNA]</scope>
    <source>
        <strain evidence="2">CECT 7184</strain>
    </source>
</reference>
<comment type="caution">
    <text evidence="1">The sequence shown here is derived from an EMBL/GenBank/DDBJ whole genome shotgun (WGS) entry which is preliminary data.</text>
</comment>
<organism evidence="1 2">
    <name type="scientific">Paenimyroides ceti</name>
    <dbReference type="NCBI Taxonomy" id="395087"/>
    <lineage>
        <taxon>Bacteria</taxon>
        <taxon>Pseudomonadati</taxon>
        <taxon>Bacteroidota</taxon>
        <taxon>Flavobacteriia</taxon>
        <taxon>Flavobacteriales</taxon>
        <taxon>Flavobacteriaceae</taxon>
        <taxon>Paenimyroides</taxon>
    </lineage>
</organism>
<dbReference type="RefSeq" id="WP_290362954.1">
    <property type="nucleotide sequence ID" value="NZ_JAUFQU010000001.1"/>
</dbReference>
<dbReference type="Proteomes" id="UP001242368">
    <property type="component" value="Unassembled WGS sequence"/>
</dbReference>
<name>A0ABT8CQX9_9FLAO</name>
<dbReference type="SUPFAM" id="SSF53067">
    <property type="entry name" value="Actin-like ATPase domain"/>
    <property type="match status" value="2"/>
</dbReference>
<proteinExistence type="predicted"/>
<keyword evidence="1" id="KW-0418">Kinase</keyword>
<dbReference type="CDD" id="cd24079">
    <property type="entry name" value="ASKHA_NBD_PG1100-like"/>
    <property type="match status" value="1"/>
</dbReference>
<dbReference type="EMBL" id="JAUFQU010000001">
    <property type="protein sequence ID" value="MDN3706903.1"/>
    <property type="molecule type" value="Genomic_DNA"/>
</dbReference>
<dbReference type="Gene3D" id="3.30.420.40">
    <property type="match status" value="2"/>
</dbReference>
<gene>
    <name evidence="1" type="ORF">QW060_07125</name>
</gene>
<protein>
    <submittedName>
        <fullName evidence="1">N-acetylglucosamine kinase</fullName>
    </submittedName>
</protein>
<dbReference type="Gene3D" id="1.10.720.160">
    <property type="match status" value="1"/>
</dbReference>